<dbReference type="EMBL" id="JBHLZP010001174">
    <property type="protein sequence ID" value="MFB9840582.1"/>
    <property type="molecule type" value="Genomic_DNA"/>
</dbReference>
<protein>
    <recommendedName>
        <fullName evidence="3">MerR family transcriptional regulator</fullName>
    </recommendedName>
</protein>
<accession>A0ABV5YZR6</accession>
<dbReference type="Proteomes" id="UP001589627">
    <property type="component" value="Unassembled WGS sequence"/>
</dbReference>
<keyword evidence="2" id="KW-1185">Reference proteome</keyword>
<sequence>AADLDLGDLLEELDDHLSGLDRRRRDEMSGVGTDAVTTLRRLLVQAAGARHAVRSLVADAERLAAVDHRSPSDT</sequence>
<comment type="caution">
    <text evidence="1">The sequence shown here is derived from an EMBL/GenBank/DDBJ whole genome shotgun (WGS) entry which is preliminary data.</text>
</comment>
<dbReference type="RefSeq" id="WP_378213816.1">
    <property type="nucleotide sequence ID" value="NZ_JBHLZP010001174.1"/>
</dbReference>
<reference evidence="1 2" key="1">
    <citation type="submission" date="2024-09" db="EMBL/GenBank/DDBJ databases">
        <authorList>
            <person name="Sun Q."/>
            <person name="Mori K."/>
        </authorList>
    </citation>
    <scope>NUCLEOTIDE SEQUENCE [LARGE SCALE GENOMIC DNA]</scope>
    <source>
        <strain evidence="1 2">TBRC 0563</strain>
    </source>
</reference>
<proteinExistence type="predicted"/>
<evidence type="ECO:0008006" key="3">
    <source>
        <dbReference type="Google" id="ProtNLM"/>
    </source>
</evidence>
<gene>
    <name evidence="1" type="ORF">ACFFNX_51415</name>
</gene>
<evidence type="ECO:0000313" key="1">
    <source>
        <dbReference type="EMBL" id="MFB9840582.1"/>
    </source>
</evidence>
<organism evidence="1 2">
    <name type="scientific">Actinoallomurus acaciae</name>
    <dbReference type="NCBI Taxonomy" id="502577"/>
    <lineage>
        <taxon>Bacteria</taxon>
        <taxon>Bacillati</taxon>
        <taxon>Actinomycetota</taxon>
        <taxon>Actinomycetes</taxon>
        <taxon>Streptosporangiales</taxon>
        <taxon>Thermomonosporaceae</taxon>
        <taxon>Actinoallomurus</taxon>
    </lineage>
</organism>
<feature type="non-terminal residue" evidence="1">
    <location>
        <position position="1"/>
    </location>
</feature>
<name>A0ABV5YZR6_9ACTN</name>
<evidence type="ECO:0000313" key="2">
    <source>
        <dbReference type="Proteomes" id="UP001589627"/>
    </source>
</evidence>